<reference evidence="1" key="1">
    <citation type="journal article" date="2023" name="Microbiome">
        <title>Phages are unrecognized players in the ecology of the oral pathogen Porphyromonas gingivalis.</title>
        <authorList>
            <person name="Matrishin C.B."/>
            <person name="Haase E.M."/>
            <person name="Dewhirst F.E."/>
            <person name="Mark Welch J.L."/>
            <person name="Miranda-Sanchez F."/>
            <person name="Chen T."/>
            <person name="MacFarland D.C."/>
            <person name="Kauffman K.M."/>
        </authorList>
    </citation>
    <scope>NUCLEOTIDE SEQUENCE</scope>
</reference>
<protein>
    <submittedName>
        <fullName evidence="1">Adaptor</fullName>
    </submittedName>
</protein>
<accession>A0AAT9JPL2</accession>
<name>A0AAT9JPL2_9CAUD</name>
<dbReference type="EMBL" id="BK068113">
    <property type="protein sequence ID" value="DBA56379.1"/>
    <property type="molecule type" value="Genomic_DNA"/>
</dbReference>
<sequence length="294" mass="33095">MDIKSLFADIAALRRYAPGISAGISLHDLQGMLLLAEKQVIGIVGMPLMEQLLVAEESTREGQALRSAFANLLLLKTITFESVNKRVTGEKDLYRYEVEAMRREYTDNYFNSMDTILSVVSTDEKYSSNWKKSRWASLLELVRITTCSDFDSLYPIDLSYLFFFRTLPFQREALLEYGYIFDKIESKENEDPEVINYKELTMRATLALAKVVIALALERLDITELPLTIRNLFVEQKSSRGGADPSTSTAAMAARLRSEALVDFSAVSIALEDRSYQSGGGICSTKDDKIVLMP</sequence>
<evidence type="ECO:0000313" key="1">
    <source>
        <dbReference type="EMBL" id="DBA56379.1"/>
    </source>
</evidence>
<proteinExistence type="predicted"/>
<organism evidence="1">
    <name type="scientific">Porphyromonas phage phage032a_KCOM2801</name>
    <dbReference type="NCBI Taxonomy" id="3154122"/>
    <lineage>
        <taxon>Viruses</taxon>
        <taxon>Duplodnaviria</taxon>
        <taxon>Heunggongvirae</taxon>
        <taxon>Uroviricota</taxon>
        <taxon>Caudoviricetes</taxon>
        <taxon>Nixviridae</taxon>
        <taxon>Nixvirus</taxon>
        <taxon>Nixvirus pging00X</taxon>
    </lineage>
</organism>
<reference evidence="1" key="2">
    <citation type="submission" date="2024-05" db="EMBL/GenBank/DDBJ databases">
        <authorList>
            <person name="Matrishin C.B."/>
            <person name="Kauffman K.M."/>
        </authorList>
    </citation>
    <scope>NUCLEOTIDE SEQUENCE</scope>
</reference>